<evidence type="ECO:0000259" key="2">
    <source>
        <dbReference type="Pfam" id="PF03372"/>
    </source>
</evidence>
<feature type="transmembrane region" description="Helical" evidence="1">
    <location>
        <begin position="22"/>
        <end position="43"/>
    </location>
</feature>
<evidence type="ECO:0000313" key="3">
    <source>
        <dbReference type="EMBL" id="TWT75454.1"/>
    </source>
</evidence>
<feature type="transmembrane region" description="Helical" evidence="1">
    <location>
        <begin position="80"/>
        <end position="99"/>
    </location>
</feature>
<dbReference type="Gene3D" id="3.60.10.10">
    <property type="entry name" value="Endonuclease/exonuclease/phosphatase"/>
    <property type="match status" value="1"/>
</dbReference>
<keyword evidence="1" id="KW-0812">Transmembrane</keyword>
<reference evidence="3 4" key="1">
    <citation type="submission" date="2019-02" db="EMBL/GenBank/DDBJ databases">
        <title>Deep-cultivation of Planctomycetes and their phenomic and genomic characterization uncovers novel biology.</title>
        <authorList>
            <person name="Wiegand S."/>
            <person name="Jogler M."/>
            <person name="Boedeker C."/>
            <person name="Pinto D."/>
            <person name="Vollmers J."/>
            <person name="Rivas-Marin E."/>
            <person name="Kohn T."/>
            <person name="Peeters S.H."/>
            <person name="Heuer A."/>
            <person name="Rast P."/>
            <person name="Oberbeckmann S."/>
            <person name="Bunk B."/>
            <person name="Jeske O."/>
            <person name="Meyerdierks A."/>
            <person name="Storesund J.E."/>
            <person name="Kallscheuer N."/>
            <person name="Luecker S."/>
            <person name="Lage O.M."/>
            <person name="Pohl T."/>
            <person name="Merkel B.J."/>
            <person name="Hornburger P."/>
            <person name="Mueller R.-W."/>
            <person name="Bruemmer F."/>
            <person name="Labrenz M."/>
            <person name="Spormann A.M."/>
            <person name="Op Den Camp H."/>
            <person name="Overmann J."/>
            <person name="Amann R."/>
            <person name="Jetten M.S.M."/>
            <person name="Mascher T."/>
            <person name="Medema M.H."/>
            <person name="Devos D.P."/>
            <person name="Kaster A.-K."/>
            <person name="Ovreas L."/>
            <person name="Rohde M."/>
            <person name="Galperin M.Y."/>
            <person name="Jogler C."/>
        </authorList>
    </citation>
    <scope>NUCLEOTIDE SEQUENCE [LARGE SCALE GENOMIC DNA]</scope>
    <source>
        <strain evidence="3 4">Pla123a</strain>
    </source>
</reference>
<dbReference type="InterPro" id="IPR005135">
    <property type="entry name" value="Endo/exonuclease/phosphatase"/>
</dbReference>
<accession>A0A5C5YKP0</accession>
<dbReference type="AlphaFoldDB" id="A0A5C5YKP0"/>
<evidence type="ECO:0000256" key="1">
    <source>
        <dbReference type="SAM" id="Phobius"/>
    </source>
</evidence>
<keyword evidence="1" id="KW-0472">Membrane</keyword>
<dbReference type="InterPro" id="IPR036691">
    <property type="entry name" value="Endo/exonu/phosph_ase_sf"/>
</dbReference>
<feature type="transmembrane region" description="Helical" evidence="1">
    <location>
        <begin position="55"/>
        <end position="74"/>
    </location>
</feature>
<dbReference type="EMBL" id="SJPO01000007">
    <property type="protein sequence ID" value="TWT75454.1"/>
    <property type="molecule type" value="Genomic_DNA"/>
</dbReference>
<gene>
    <name evidence="3" type="ORF">Pla123a_29630</name>
</gene>
<keyword evidence="4" id="KW-1185">Reference proteome</keyword>
<evidence type="ECO:0000313" key="4">
    <source>
        <dbReference type="Proteomes" id="UP000318478"/>
    </source>
</evidence>
<dbReference type="Proteomes" id="UP000318478">
    <property type="component" value="Unassembled WGS sequence"/>
</dbReference>
<dbReference type="SUPFAM" id="SSF56219">
    <property type="entry name" value="DNase I-like"/>
    <property type="match status" value="1"/>
</dbReference>
<dbReference type="OrthoDB" id="9796594at2"/>
<dbReference type="Pfam" id="PF03372">
    <property type="entry name" value="Exo_endo_phos"/>
    <property type="match status" value="1"/>
</dbReference>
<feature type="domain" description="Endonuclease/exonuclease/phosphatase" evidence="2">
    <location>
        <begin position="114"/>
        <end position="316"/>
    </location>
</feature>
<name>A0A5C5YKP0_9BACT</name>
<proteinExistence type="predicted"/>
<protein>
    <recommendedName>
        <fullName evidence="2">Endonuclease/exonuclease/phosphatase domain-containing protein</fullName>
    </recommendedName>
</protein>
<dbReference type="RefSeq" id="WP_146588231.1">
    <property type="nucleotide sequence ID" value="NZ_SJPO01000007.1"/>
</dbReference>
<keyword evidence="1" id="KW-1133">Transmembrane helix</keyword>
<comment type="caution">
    <text evidence="3">The sequence shown here is derived from an EMBL/GenBank/DDBJ whole genome shotgun (WGS) entry which is preliminary data.</text>
</comment>
<sequence length="328" mass="36369">MPDDLPPLPEPDRPPFRLLPWLAKWLVLLLSCATVAASVFAFCDQHHWSARMVTPFRPQLMLLGLGLAAAAWWLRSGWPTRFVALAAVAVNLWVIWPWLTPHSGARPDATFTLLSWNTWRDHPDPLAAIAAVRDSGVDVALLCELPDELREQQRLDIPGYQTRVHDEYAVAVRNGGPVELLTSGLPRPPNCLAAVVRFQQQEIRLLCSHDTRPTSSFGCHCQDYRTQVVKQWLEASPLPAVLVGDCNQTPWCPRLSEFVAQTGLRDTSLQRGLTYTYPGDVPIVGRLIGIPIDQCLLTTDLACESTWVGDAAGSNHRPLRATIGFAPP</sequence>
<dbReference type="GO" id="GO:0003824">
    <property type="term" value="F:catalytic activity"/>
    <property type="evidence" value="ECO:0007669"/>
    <property type="project" value="InterPro"/>
</dbReference>
<organism evidence="3 4">
    <name type="scientific">Posidoniimonas polymericola</name>
    <dbReference type="NCBI Taxonomy" id="2528002"/>
    <lineage>
        <taxon>Bacteria</taxon>
        <taxon>Pseudomonadati</taxon>
        <taxon>Planctomycetota</taxon>
        <taxon>Planctomycetia</taxon>
        <taxon>Pirellulales</taxon>
        <taxon>Lacipirellulaceae</taxon>
        <taxon>Posidoniimonas</taxon>
    </lineage>
</organism>